<keyword evidence="5" id="KW-0808">Transferase</keyword>
<evidence type="ECO:0000256" key="1">
    <source>
        <dbReference type="ARBA" id="ARBA00000085"/>
    </source>
</evidence>
<dbReference type="CDD" id="cd06225">
    <property type="entry name" value="HAMP"/>
    <property type="match status" value="1"/>
</dbReference>
<reference evidence="11 12" key="1">
    <citation type="submission" date="2018-12" db="EMBL/GenBank/DDBJ databases">
        <authorList>
            <person name="Feng G."/>
            <person name="Zhu H."/>
        </authorList>
    </citation>
    <scope>NUCLEOTIDE SEQUENCE [LARGE SCALE GENOMIC DNA]</scope>
    <source>
        <strain evidence="11 12">KCTC 12533</strain>
    </source>
</reference>
<dbReference type="Gene3D" id="1.10.287.130">
    <property type="match status" value="1"/>
</dbReference>
<keyword evidence="8" id="KW-0812">Transmembrane</keyword>
<dbReference type="AlphaFoldDB" id="A0A3R9NJF4"/>
<protein>
    <recommendedName>
        <fullName evidence="3">histidine kinase</fullName>
        <ecNumber evidence="3">2.7.13.3</ecNumber>
    </recommendedName>
</protein>
<keyword evidence="8" id="KW-1133">Transmembrane helix</keyword>
<evidence type="ECO:0000256" key="6">
    <source>
        <dbReference type="ARBA" id="ARBA00022777"/>
    </source>
</evidence>
<evidence type="ECO:0000313" key="11">
    <source>
        <dbReference type="EMBL" id="RSK48502.1"/>
    </source>
</evidence>
<dbReference type="PROSITE" id="PS50885">
    <property type="entry name" value="HAMP"/>
    <property type="match status" value="1"/>
</dbReference>
<dbReference type="InterPro" id="IPR003661">
    <property type="entry name" value="HisK_dim/P_dom"/>
</dbReference>
<dbReference type="SUPFAM" id="SSF158472">
    <property type="entry name" value="HAMP domain-like"/>
    <property type="match status" value="1"/>
</dbReference>
<dbReference type="SMART" id="SM00304">
    <property type="entry name" value="HAMP"/>
    <property type="match status" value="1"/>
</dbReference>
<dbReference type="SMART" id="SM00388">
    <property type="entry name" value="HisKA"/>
    <property type="match status" value="1"/>
</dbReference>
<dbReference type="GO" id="GO:0000155">
    <property type="term" value="F:phosphorelay sensor kinase activity"/>
    <property type="evidence" value="ECO:0007669"/>
    <property type="project" value="InterPro"/>
</dbReference>
<comment type="catalytic activity">
    <reaction evidence="1">
        <text>ATP + protein L-histidine = ADP + protein N-phospho-L-histidine.</text>
        <dbReference type="EC" id="2.7.13.3"/>
    </reaction>
</comment>
<dbReference type="EC" id="2.7.13.3" evidence="3"/>
<dbReference type="InterPro" id="IPR036890">
    <property type="entry name" value="HATPase_C_sf"/>
</dbReference>
<dbReference type="CDD" id="cd19410">
    <property type="entry name" value="HK9-like_sensor"/>
    <property type="match status" value="1"/>
</dbReference>
<dbReference type="OrthoDB" id="9766459at2"/>
<dbReference type="PANTHER" id="PTHR43711">
    <property type="entry name" value="TWO-COMPONENT HISTIDINE KINASE"/>
    <property type="match status" value="1"/>
</dbReference>
<evidence type="ECO:0000256" key="5">
    <source>
        <dbReference type="ARBA" id="ARBA00022679"/>
    </source>
</evidence>
<evidence type="ECO:0000259" key="10">
    <source>
        <dbReference type="PROSITE" id="PS50885"/>
    </source>
</evidence>
<dbReference type="Proteomes" id="UP000273500">
    <property type="component" value="Unassembled WGS sequence"/>
</dbReference>
<dbReference type="PRINTS" id="PR00344">
    <property type="entry name" value="BCTRLSENSOR"/>
</dbReference>
<dbReference type="SUPFAM" id="SSF55874">
    <property type="entry name" value="ATPase domain of HSP90 chaperone/DNA topoisomerase II/histidine kinase"/>
    <property type="match status" value="1"/>
</dbReference>
<dbReference type="InterPro" id="IPR004358">
    <property type="entry name" value="Sig_transdc_His_kin-like_C"/>
</dbReference>
<dbReference type="InterPro" id="IPR003594">
    <property type="entry name" value="HATPase_dom"/>
</dbReference>
<keyword evidence="12" id="KW-1185">Reference proteome</keyword>
<dbReference type="Pfam" id="PF00672">
    <property type="entry name" value="HAMP"/>
    <property type="match status" value="1"/>
</dbReference>
<dbReference type="InterPro" id="IPR007891">
    <property type="entry name" value="CHASE3"/>
</dbReference>
<feature type="transmembrane region" description="Helical" evidence="8">
    <location>
        <begin position="51"/>
        <end position="73"/>
    </location>
</feature>
<name>A0A3R9NJF4_9BACT</name>
<feature type="transmembrane region" description="Helical" evidence="8">
    <location>
        <begin position="219"/>
        <end position="239"/>
    </location>
</feature>
<comment type="caution">
    <text evidence="11">The sequence shown here is derived from an EMBL/GenBank/DDBJ whole genome shotgun (WGS) entry which is preliminary data.</text>
</comment>
<keyword evidence="4" id="KW-0597">Phosphoprotein</keyword>
<dbReference type="Pfam" id="PF05227">
    <property type="entry name" value="CHASE3"/>
    <property type="match status" value="1"/>
</dbReference>
<keyword evidence="7" id="KW-0902">Two-component regulatory system</keyword>
<accession>A0A3R9NJF4</accession>
<dbReference type="PANTHER" id="PTHR43711:SF31">
    <property type="entry name" value="HISTIDINE KINASE"/>
    <property type="match status" value="1"/>
</dbReference>
<evidence type="ECO:0000256" key="7">
    <source>
        <dbReference type="ARBA" id="ARBA00023012"/>
    </source>
</evidence>
<dbReference type="SMART" id="SM00387">
    <property type="entry name" value="HATPase_c"/>
    <property type="match status" value="1"/>
</dbReference>
<dbReference type="EMBL" id="RWIT01000005">
    <property type="protein sequence ID" value="RSK48502.1"/>
    <property type="molecule type" value="Genomic_DNA"/>
</dbReference>
<evidence type="ECO:0000256" key="8">
    <source>
        <dbReference type="SAM" id="Phobius"/>
    </source>
</evidence>
<dbReference type="InterPro" id="IPR050736">
    <property type="entry name" value="Sensor_HK_Regulatory"/>
</dbReference>
<evidence type="ECO:0000256" key="3">
    <source>
        <dbReference type="ARBA" id="ARBA00012438"/>
    </source>
</evidence>
<dbReference type="Gene3D" id="6.10.340.10">
    <property type="match status" value="1"/>
</dbReference>
<evidence type="ECO:0000256" key="2">
    <source>
        <dbReference type="ARBA" id="ARBA00004370"/>
    </source>
</evidence>
<dbReference type="InterPro" id="IPR003660">
    <property type="entry name" value="HAMP_dom"/>
</dbReference>
<dbReference type="InterPro" id="IPR036097">
    <property type="entry name" value="HisK_dim/P_sf"/>
</dbReference>
<gene>
    <name evidence="11" type="ORF">EI291_12355</name>
</gene>
<organism evidence="11 12">
    <name type="scientific">Hymenobacter rigui</name>
    <dbReference type="NCBI Taxonomy" id="334424"/>
    <lineage>
        <taxon>Bacteria</taxon>
        <taxon>Pseudomonadati</taxon>
        <taxon>Bacteroidota</taxon>
        <taxon>Cytophagia</taxon>
        <taxon>Cytophagales</taxon>
        <taxon>Hymenobacteraceae</taxon>
        <taxon>Hymenobacter</taxon>
    </lineage>
</organism>
<dbReference type="SUPFAM" id="SSF47384">
    <property type="entry name" value="Homodimeric domain of signal transducing histidine kinase"/>
    <property type="match status" value="1"/>
</dbReference>
<dbReference type="Pfam" id="PF00512">
    <property type="entry name" value="HisKA"/>
    <property type="match status" value="1"/>
</dbReference>
<evidence type="ECO:0000259" key="9">
    <source>
        <dbReference type="PROSITE" id="PS50109"/>
    </source>
</evidence>
<comment type="subcellular location">
    <subcellularLocation>
        <location evidence="2">Membrane</location>
    </subcellularLocation>
</comment>
<dbReference type="PROSITE" id="PS50109">
    <property type="entry name" value="HIS_KIN"/>
    <property type="match status" value="1"/>
</dbReference>
<evidence type="ECO:0000256" key="4">
    <source>
        <dbReference type="ARBA" id="ARBA00022553"/>
    </source>
</evidence>
<feature type="domain" description="Histidine kinase" evidence="9">
    <location>
        <begin position="328"/>
        <end position="536"/>
    </location>
</feature>
<dbReference type="Pfam" id="PF02518">
    <property type="entry name" value="HATPase_c"/>
    <property type="match status" value="1"/>
</dbReference>
<dbReference type="Gene3D" id="3.30.565.10">
    <property type="entry name" value="Histidine kinase-like ATPase, C-terminal domain"/>
    <property type="match status" value="1"/>
</dbReference>
<evidence type="ECO:0000313" key="12">
    <source>
        <dbReference type="Proteomes" id="UP000273500"/>
    </source>
</evidence>
<dbReference type="GO" id="GO:0016020">
    <property type="term" value="C:membrane"/>
    <property type="evidence" value="ECO:0007669"/>
    <property type="project" value="UniProtKB-SubCell"/>
</dbReference>
<dbReference type="CDD" id="cd00082">
    <property type="entry name" value="HisKA"/>
    <property type="match status" value="1"/>
</dbReference>
<dbReference type="InterPro" id="IPR005467">
    <property type="entry name" value="His_kinase_dom"/>
</dbReference>
<keyword evidence="6" id="KW-0418">Kinase</keyword>
<proteinExistence type="predicted"/>
<keyword evidence="8" id="KW-0472">Membrane</keyword>
<sequence length="536" mass="60812">MGRFAGKDTEANPPPRLPVVEPANPSAVPCGQFSRLFSVSLPMGLKLNTKIVLGFVIAVGVLLLTSAVAWYSIQQLGYYTRQVEHTYRVLESASSLRGHLRDAQSQVRGYLLLNDSTYLPGFYQSQPLIDEDFDALQLLTLDNPQQQTRLDTLQRGLREEITFLERWAKMPPSTEVVRRLVREDRARQMALRELITRIQVNEKVLLKERQRRQDFFENTTPAAIVISAILATIIVFWLFTKITRELRANEELQAELTRTNADVARRISIIEALANRVVAGDYTVKISDQEQDSLGNLATSLNHMTQALDTSFTALENRNRELDQFAYVASHDLKAPLRGVVTVVKWIEDELPHELSPQMRQYLDMMKGRLHRLEDLINGLLAYARAGRTERKLEEVSVQQLVEEVTELVVPPTFRVETPAPLPVLTTDRLSLQQVFTNLIGNAAKYHNRPDGLITVTARDLGECFEFRVQDDGPGIAPQFHQKVFLMFQTLRDRNTAESTGIGLSIVKRIIEEQKGSIHIESEEGQGAAFIFTWHK</sequence>
<feature type="domain" description="HAMP" evidence="10">
    <location>
        <begin position="261"/>
        <end position="313"/>
    </location>
</feature>